<dbReference type="InterPro" id="IPR023631">
    <property type="entry name" value="Amidase_dom"/>
</dbReference>
<dbReference type="Pfam" id="PF01425">
    <property type="entry name" value="Amidase"/>
    <property type="match status" value="1"/>
</dbReference>
<organism evidence="2 3">
    <name type="scientific">Dactylellina haptotyla (strain CBS 200.50)</name>
    <name type="common">Nematode-trapping fungus</name>
    <name type="synonym">Monacrosporium haptotylum</name>
    <dbReference type="NCBI Taxonomy" id="1284197"/>
    <lineage>
        <taxon>Eukaryota</taxon>
        <taxon>Fungi</taxon>
        <taxon>Dikarya</taxon>
        <taxon>Ascomycota</taxon>
        <taxon>Pezizomycotina</taxon>
        <taxon>Orbiliomycetes</taxon>
        <taxon>Orbiliales</taxon>
        <taxon>Orbiliaceae</taxon>
        <taxon>Dactylellina</taxon>
    </lineage>
</organism>
<dbReference type="OMA" id="CGGDTMN"/>
<gene>
    <name evidence="2" type="ORF">H072_8107</name>
</gene>
<dbReference type="eggNOG" id="KOG1211">
    <property type="taxonomic scope" value="Eukaryota"/>
</dbReference>
<keyword evidence="3" id="KW-1185">Reference proteome</keyword>
<proteinExistence type="predicted"/>
<reference evidence="2 3" key="1">
    <citation type="journal article" date="2013" name="PLoS Genet.">
        <title>Genomic mechanisms accounting for the adaptation to parasitism in nematode-trapping fungi.</title>
        <authorList>
            <person name="Meerupati T."/>
            <person name="Andersson K.M."/>
            <person name="Friman E."/>
            <person name="Kumar D."/>
            <person name="Tunlid A."/>
            <person name="Ahren D."/>
        </authorList>
    </citation>
    <scope>NUCLEOTIDE SEQUENCE [LARGE SCALE GENOMIC DNA]</scope>
    <source>
        <strain evidence="2 3">CBS 200.50</strain>
    </source>
</reference>
<comment type="caution">
    <text evidence="2">The sequence shown here is derived from an EMBL/GenBank/DDBJ whole genome shotgun (WGS) entry which is preliminary data.</text>
</comment>
<sequence length="457" mass="49423">MKELTVEAYHSALRKGATTVLESVQFYLQRCKTLDPTLKALICINPNAEGIAKTLDEKLQHILTTNTSLPALFGVCVIVKDTYATEDMPTTARCKSLAGFQTLADAPVVGKIKAAGGIIFAKANLHELSCQGVTLSSLGGQTLNPYDLTRTPGGSSGGTAAALAANLGMVGCGGDTMNSIRSPASACSIVGLRPTLGRVSTAGIIPVSWTQDAIGPMGRTVADIRRLFTVMQDRSSDRAETSSTGMQPSLPTAKQISTLRGLRIGILNTYFQSDPEETIETQQVRKVMGSAFEKLASQGVTLVHFDEQGWAIPKLSQELDVQRFEFKQNIDEFFDLNHGNLHEIGFRPLKEEPLINQVIRKDEFDRTALPPNTSMIYLATSTSSNPDSEGEYQKRLQGIRHLKSSLASKFQDLNVDIFAYPHQTQLVVNTGNSTQPNRNGLLASLSGHPSLCIPGRS</sequence>
<protein>
    <recommendedName>
        <fullName evidence="1">Amidase domain-containing protein</fullName>
    </recommendedName>
</protein>
<dbReference type="AlphaFoldDB" id="S8BFW4"/>
<dbReference type="Proteomes" id="UP000015100">
    <property type="component" value="Unassembled WGS sequence"/>
</dbReference>
<dbReference type="SUPFAM" id="SSF75304">
    <property type="entry name" value="Amidase signature (AS) enzymes"/>
    <property type="match status" value="1"/>
</dbReference>
<accession>S8BFW4</accession>
<dbReference type="STRING" id="1284197.S8BFW4"/>
<dbReference type="PANTHER" id="PTHR42678">
    <property type="entry name" value="AMIDASE"/>
    <property type="match status" value="1"/>
</dbReference>
<dbReference type="EMBL" id="AQGS01000575">
    <property type="protein sequence ID" value="EPS38178.1"/>
    <property type="molecule type" value="Genomic_DNA"/>
</dbReference>
<dbReference type="InterPro" id="IPR036928">
    <property type="entry name" value="AS_sf"/>
</dbReference>
<dbReference type="OrthoDB" id="566138at2759"/>
<reference evidence="3" key="2">
    <citation type="submission" date="2013-04" db="EMBL/GenBank/DDBJ databases">
        <title>Genomic mechanisms accounting for the adaptation to parasitism in nematode-trapping fungi.</title>
        <authorList>
            <person name="Ahren D.G."/>
        </authorList>
    </citation>
    <scope>NUCLEOTIDE SEQUENCE [LARGE SCALE GENOMIC DNA]</scope>
    <source>
        <strain evidence="3">CBS 200.50</strain>
    </source>
</reference>
<dbReference type="PANTHER" id="PTHR42678:SF5">
    <property type="entry name" value="GLUTAMYL-TRNA(GLN) AMIDOTRANSFERASE SUBUNIT A"/>
    <property type="match status" value="1"/>
</dbReference>
<dbReference type="Gene3D" id="3.90.1300.10">
    <property type="entry name" value="Amidase signature (AS) domain"/>
    <property type="match status" value="1"/>
</dbReference>
<dbReference type="HOGENOM" id="CLU_009600_14_2_1"/>
<evidence type="ECO:0000313" key="2">
    <source>
        <dbReference type="EMBL" id="EPS38178.1"/>
    </source>
</evidence>
<feature type="domain" description="Amidase" evidence="1">
    <location>
        <begin position="22"/>
        <end position="435"/>
    </location>
</feature>
<evidence type="ECO:0000313" key="3">
    <source>
        <dbReference type="Proteomes" id="UP000015100"/>
    </source>
</evidence>
<name>S8BFW4_DACHA</name>
<evidence type="ECO:0000259" key="1">
    <source>
        <dbReference type="Pfam" id="PF01425"/>
    </source>
</evidence>